<feature type="domain" description="SLH" evidence="2">
    <location>
        <begin position="1411"/>
        <end position="1482"/>
    </location>
</feature>
<keyword evidence="1" id="KW-0732">Signal</keyword>
<dbReference type="Proteomes" id="UP000243739">
    <property type="component" value="Unassembled WGS sequence"/>
</dbReference>
<dbReference type="PROSITE" id="PS51272">
    <property type="entry name" value="SLH"/>
    <property type="match status" value="3"/>
</dbReference>
<dbReference type="EMBL" id="MIJF01000013">
    <property type="protein sequence ID" value="OEF99770.1"/>
    <property type="molecule type" value="Genomic_DNA"/>
</dbReference>
<sequence>MNSVKKLLSVMLIIVLMVGLMPPIKSQAASTPTIEIIGLYAPDASGYVNNDIDNDLKDLSLVTRKTSQSITLQGKFYNFDPAQVEKFYYTVTSVKPNGEQITVVYDKNTPFITGNNSFEFRNVILNEGLNKIIIYSVNADTSSRPGWVYYYPVTTITDLKVNDEIFVDGMIVPQDPINDGTNLVITGTAPNADSVEIQVLGSSAPYSGYFNSQTGYFQFKVDSVDSTRLADIKIDSGDQQFEIIATNDTQRMTLSRTFVYNDGTPFTFENKIANMNADGTFGELKDLVTQPVIVGDTNEVYLQGNIKVDVDPVNPSNLLFTDAVIKIPNQSGSDSVTFSLDALTVTTSGNPSLSATIALDNTRSTSNYKVYNYTIKNITIDTSKQKQSIITEFNNATGQVIKPTYYFDYVNTTLPFIEEVKFADSGIALIDDTQVNELPIRLQMVPNTTSASFSDVHIYYDSTKLLPNDNNKAEYYTATAGQTVFTLSKGYTVGNGSLIVIVNGALKKLGVDYNETDNKTVTFINPLAANDQVVFIYDANSLFETYTATAGQTNFNVVSGYAVNTNSLKVYVNGSLQTNGVDYNETDNNTITFVNPLAGGEQVTLIYDTNKVVENYRATTGQTVVNLSTEYTVGNGSLNVYLNGVPQIEGTDYNEIDSKTITFVNPLTADDVVTFSYDDKFIISWLPEGTHSLTFVPVDINGNEQLIGSVTRYLTYIPMQYIIVDNIYNGQILTDYSLNTIYGRLVNVPINNQVKAYMGDTPVPFTRNTDNTFSVDISGKLVEGKNVIIFKIVDENNDIIAESNWEIFVFTTKAPQLILDIEPSIADLFVNTEEMKEGQYSTREKSVKFLGTFVEASKITVKIYRKDENGVSTEKIGTWLHPNFNDSSNFNNNKDEFYDYNVKQNLNGTASEGNFDLTVDLSTLGTTTIQVQVTNASGIISSKTYEIVREPLPYEIIYPNLRRSNVINSNFVRIEMLAEGADAVYFKKEPAKKDWIIDRTGNSVEGFVYEVRNLKPGRNKIKFSVLRGEQSVDGEIEVYYADTIFEGAQYKTKIAKRVKVFDGLVQLEFPKGTMLRRNDDSTINPYLSDQRQILFGIAEDTYGRVDKFRHPISSELEKDYDDDGNRIDNFYPSISSKAKIGKNYLAEPTGRFRPASELIWIDAGTLRENASDVDDIIYGSGKLPYDSDDIFYERYYADQIVPTARGTITLKYDANIRADAWPYLTIYHYTYNPDKNIYEWQNIGGVVDTKKQTITAPIDSFGYFRVMYMNQSFDDVVGHSWARIDLDILYSKGVMVNKFSDQFVPEENITRGEFVTLLVKVFELPLDYEGEGTFYDVFKNPSFVGNALWEYKYIETAARYGIVRGQLEGTFAPNEPISRQDAAVMIARAANLKTSSVLDEKQIGRTRSKLQKLFTDANLINLYAAPSVEAVVKAGLMNGKPNVLLEGQKKQTYRFDPTFELKRSEAARIVINVLKQQKKIPK</sequence>
<dbReference type="STRING" id="337097.BHF71_00925"/>
<organism evidence="3 4">
    <name type="scientific">Vulcanibacillus modesticaldus</name>
    <dbReference type="NCBI Taxonomy" id="337097"/>
    <lineage>
        <taxon>Bacteria</taxon>
        <taxon>Bacillati</taxon>
        <taxon>Bacillota</taxon>
        <taxon>Bacilli</taxon>
        <taxon>Bacillales</taxon>
        <taxon>Bacillaceae</taxon>
        <taxon>Vulcanibacillus</taxon>
    </lineage>
</organism>
<dbReference type="RefSeq" id="WP_069656257.1">
    <property type="nucleotide sequence ID" value="NZ_MIJF01000013.1"/>
</dbReference>
<evidence type="ECO:0000256" key="1">
    <source>
        <dbReference type="ARBA" id="ARBA00022729"/>
    </source>
</evidence>
<feature type="domain" description="SLH" evidence="2">
    <location>
        <begin position="1337"/>
        <end position="1400"/>
    </location>
</feature>
<evidence type="ECO:0000259" key="2">
    <source>
        <dbReference type="PROSITE" id="PS51272"/>
    </source>
</evidence>
<evidence type="ECO:0000313" key="3">
    <source>
        <dbReference type="EMBL" id="OEF99770.1"/>
    </source>
</evidence>
<feature type="domain" description="SLH" evidence="2">
    <location>
        <begin position="1269"/>
        <end position="1332"/>
    </location>
</feature>
<evidence type="ECO:0000313" key="4">
    <source>
        <dbReference type="Proteomes" id="UP000243739"/>
    </source>
</evidence>
<dbReference type="InterPro" id="IPR001119">
    <property type="entry name" value="SLH_dom"/>
</dbReference>
<comment type="caution">
    <text evidence="3">The sequence shown here is derived from an EMBL/GenBank/DDBJ whole genome shotgun (WGS) entry which is preliminary data.</text>
</comment>
<proteinExistence type="predicted"/>
<gene>
    <name evidence="3" type="ORF">BHF71_00925</name>
</gene>
<reference evidence="3 4" key="1">
    <citation type="submission" date="2016-09" db="EMBL/GenBank/DDBJ databases">
        <title>Draft genome sequence for the type strain of Vulcanibacillus modesticaldus BR, a strictly anaerobic, moderately thermophilic, and nitrate-reducing bacterium from deep sea-hydrothermal vents of the Mid-Atlantic Ridge.</title>
        <authorList>
            <person name="Abin C.A."/>
            <person name="Hollibaugh J.T."/>
        </authorList>
    </citation>
    <scope>NUCLEOTIDE SEQUENCE [LARGE SCALE GENOMIC DNA]</scope>
    <source>
        <strain evidence="3 4">BR</strain>
    </source>
</reference>
<keyword evidence="4" id="KW-1185">Reference proteome</keyword>
<dbReference type="OrthoDB" id="1805600at2"/>
<accession>A0A1D2YVL1</accession>
<name>A0A1D2YVL1_9BACI</name>
<protein>
    <recommendedName>
        <fullName evidence="2">SLH domain-containing protein</fullName>
    </recommendedName>
</protein>
<dbReference type="Pfam" id="PF00395">
    <property type="entry name" value="SLH"/>
    <property type="match status" value="2"/>
</dbReference>